<evidence type="ECO:0000256" key="4">
    <source>
        <dbReference type="ARBA" id="ARBA00035166"/>
    </source>
</evidence>
<evidence type="ECO:0000256" key="3">
    <source>
        <dbReference type="ARBA" id="ARBA00023274"/>
    </source>
</evidence>
<evidence type="ECO:0000313" key="8">
    <source>
        <dbReference type="Proteomes" id="UP000246104"/>
    </source>
</evidence>
<proteinExistence type="inferred from homology"/>
<dbReference type="InterPro" id="IPR027437">
    <property type="entry name" value="Rbsml_uS13_C"/>
</dbReference>
<name>A0A317JPK5_9BACT</name>
<dbReference type="GO" id="GO:0006412">
    <property type="term" value="P:translation"/>
    <property type="evidence" value="ECO:0007669"/>
    <property type="project" value="UniProtKB-UniRule"/>
</dbReference>
<evidence type="ECO:0000256" key="5">
    <source>
        <dbReference type="HAMAP-Rule" id="MF_01315"/>
    </source>
</evidence>
<dbReference type="GO" id="GO:0003735">
    <property type="term" value="F:structural constituent of ribosome"/>
    <property type="evidence" value="ECO:0007669"/>
    <property type="project" value="InterPro"/>
</dbReference>
<dbReference type="Gene3D" id="1.10.8.50">
    <property type="match status" value="1"/>
</dbReference>
<reference evidence="7 8" key="1">
    <citation type="submission" date="2018-02" db="EMBL/GenBank/DDBJ databases">
        <title>Genomic Reconstructions from Amazon Rainforest and Pasture Soil Reveal Novel Insights into the Physiology of Candidate Phyla in Tropical Sites.</title>
        <authorList>
            <person name="Kroeger M.E."/>
            <person name="Delmont T."/>
            <person name="Eren A.M."/>
            <person name="Guo J."/>
            <person name="Meyer K.M."/>
            <person name="Khan K."/>
            <person name="Rodrigues J.L.M."/>
            <person name="Bohannan B.J.M."/>
            <person name="Tringe S."/>
            <person name="Borges C.D."/>
            <person name="Tiedje J."/>
            <person name="Tsai S.M."/>
            <person name="Nusslein K."/>
        </authorList>
    </citation>
    <scope>NUCLEOTIDE SEQUENCE [LARGE SCALE GENOMIC DNA]</scope>
    <source>
        <strain evidence="7">Amazon FNV 2010 28 9</strain>
    </source>
</reference>
<keyword evidence="3 5" id="KW-0687">Ribonucleoprotein</keyword>
<dbReference type="PROSITE" id="PS50159">
    <property type="entry name" value="RIBOSOMAL_S13_2"/>
    <property type="match status" value="1"/>
</dbReference>
<dbReference type="PANTHER" id="PTHR10871">
    <property type="entry name" value="30S RIBOSOMAL PROTEIN S13/40S RIBOSOMAL PROTEIN S18"/>
    <property type="match status" value="1"/>
</dbReference>
<dbReference type="InterPro" id="IPR010979">
    <property type="entry name" value="Ribosomal_uS13-like_H2TH"/>
</dbReference>
<dbReference type="PIRSF" id="PIRSF002134">
    <property type="entry name" value="Ribosomal_S13"/>
    <property type="match status" value="1"/>
</dbReference>
<dbReference type="FunFam" id="1.10.8.50:FF:000001">
    <property type="entry name" value="30S ribosomal protein S13"/>
    <property type="match status" value="1"/>
</dbReference>
<keyword evidence="5" id="KW-0699">rRNA-binding</keyword>
<keyword evidence="2 5" id="KW-0689">Ribosomal protein</keyword>
<dbReference type="InterPro" id="IPR001892">
    <property type="entry name" value="Ribosomal_uS13"/>
</dbReference>
<organism evidence="7 8">
    <name type="scientific">Candidatus Cerribacteria bacterium 'Amazon FNV 2010 28 9'</name>
    <dbReference type="NCBI Taxonomy" id="2081795"/>
    <lineage>
        <taxon>Bacteria</taxon>
        <taxon>Candidatus Cerribacteria</taxon>
    </lineage>
</organism>
<dbReference type="GO" id="GO:0015935">
    <property type="term" value="C:small ribosomal subunit"/>
    <property type="evidence" value="ECO:0007669"/>
    <property type="project" value="TreeGrafter"/>
</dbReference>
<protein>
    <recommendedName>
        <fullName evidence="4 5">Small ribosomal subunit protein uS13</fullName>
    </recommendedName>
</protein>
<dbReference type="AlphaFoldDB" id="A0A317JPK5"/>
<dbReference type="GO" id="GO:0019843">
    <property type="term" value="F:rRNA binding"/>
    <property type="evidence" value="ECO:0007669"/>
    <property type="project" value="UniProtKB-UniRule"/>
</dbReference>
<comment type="caution">
    <text evidence="7">The sequence shown here is derived from an EMBL/GenBank/DDBJ whole genome shotgun (WGS) entry which is preliminary data.</text>
</comment>
<accession>A0A317JPK5</accession>
<comment type="subunit">
    <text evidence="5">Part of the 30S ribosomal subunit. Forms a loose heterodimer with protein S19. Forms two bridges to the 50S subunit in the 70S ribosome.</text>
</comment>
<comment type="similarity">
    <text evidence="1 5 6">Belongs to the universal ribosomal protein uS13 family.</text>
</comment>
<keyword evidence="5" id="KW-0694">RNA-binding</keyword>
<dbReference type="SUPFAM" id="SSF46946">
    <property type="entry name" value="S13-like H2TH domain"/>
    <property type="match status" value="1"/>
</dbReference>
<comment type="function">
    <text evidence="5">Located at the top of the head of the 30S subunit, it contacts several helices of the 16S rRNA. In the 70S ribosome it contacts the 23S rRNA (bridge B1a) and protein L5 of the 50S subunit (bridge B1b), connecting the 2 subunits; these bridges are implicated in subunit movement. Contacts the tRNAs in the A and P-sites.</text>
</comment>
<dbReference type="HAMAP" id="MF_01315">
    <property type="entry name" value="Ribosomal_uS13"/>
    <property type="match status" value="1"/>
</dbReference>
<dbReference type="GO" id="GO:0000049">
    <property type="term" value="F:tRNA binding"/>
    <property type="evidence" value="ECO:0007669"/>
    <property type="project" value="UniProtKB-UniRule"/>
</dbReference>
<gene>
    <name evidence="5 7" type="primary">rpsM</name>
    <name evidence="7" type="ORF">C5B42_04100</name>
</gene>
<dbReference type="EMBL" id="PSRQ01000045">
    <property type="protein sequence ID" value="PWU23139.1"/>
    <property type="molecule type" value="Genomic_DNA"/>
</dbReference>
<evidence type="ECO:0000313" key="7">
    <source>
        <dbReference type="EMBL" id="PWU23139.1"/>
    </source>
</evidence>
<sequence>MPRIAGIDIPPAKKTRYSLAYLYGVGLNNVDGILSEANVDGDKRAKDLTADEILRLQRVIDKMNVEGNLRRVIRENVERLKRIGSYRGSRHIHGLPSRGQRTRVNARTRRGRRMTVGAMSKDMAAKLETAKTAK</sequence>
<dbReference type="PANTHER" id="PTHR10871:SF1">
    <property type="entry name" value="SMALL RIBOSOMAL SUBUNIT PROTEIN US13M"/>
    <property type="match status" value="1"/>
</dbReference>
<dbReference type="Gene3D" id="4.10.910.10">
    <property type="entry name" value="30s ribosomal protein s13, domain 2"/>
    <property type="match status" value="1"/>
</dbReference>
<evidence type="ECO:0000256" key="2">
    <source>
        <dbReference type="ARBA" id="ARBA00022980"/>
    </source>
</evidence>
<dbReference type="Proteomes" id="UP000246104">
    <property type="component" value="Unassembled WGS sequence"/>
</dbReference>
<keyword evidence="5" id="KW-0820">tRNA-binding</keyword>
<evidence type="ECO:0000256" key="1">
    <source>
        <dbReference type="ARBA" id="ARBA00008080"/>
    </source>
</evidence>
<evidence type="ECO:0000256" key="6">
    <source>
        <dbReference type="RuleBase" id="RU003830"/>
    </source>
</evidence>
<dbReference type="Pfam" id="PF00416">
    <property type="entry name" value="Ribosomal_S13"/>
    <property type="match status" value="1"/>
</dbReference>
<dbReference type="GO" id="GO:0005829">
    <property type="term" value="C:cytosol"/>
    <property type="evidence" value="ECO:0007669"/>
    <property type="project" value="TreeGrafter"/>
</dbReference>